<comment type="caution">
    <text evidence="2">The sequence shown here is derived from an EMBL/GenBank/DDBJ whole genome shotgun (WGS) entry which is preliminary data.</text>
</comment>
<protein>
    <submittedName>
        <fullName evidence="2">Uncharacterized protein</fullName>
    </submittedName>
</protein>
<sequence>MEREKTMLFRNNSRRHLSAIATLCLLGTALPATAVIAKEKTKPAATSSTAATPEFEYSISIPTIDAVDSSLSNEVLTEILSGNIVDHAASLAELDATSISVPEIIVSVSSETADGPQEATVTFSDLVLDNVVDGKAAGVSLGSINLAADDAAVDFGAMSASNLDIGGLLGVYGLVDHGGQTELEVIYTDLVSEGGSMEAEDVSCTIGGVTGAEFKARPLKTSFGEMMAIAQAVEDDPEMTDPALTGRFLKMYADILTAFETSEVAFDGFACDGVDEDGRAMTFAVEAMTMGAMSPGVYPAISMDGFTVDVEDDGFVTLENFTIKPMDLTSTIATLETAPDEVDEAWFEANARALLPEMEGISLTGLDIDVPDPDAPDSRLQAKVGAFDLTLTEYLSGIPTDFDVSAANIQAEIPADSGDETFEQLLALGITDIDAGFRMAAAWDEATSTIAVEEVSMTGVDLATVMLAGTITNATEDLFALDMDTALVAGMGLAVRDLDLNVTDAGLSDIIIAMVAAEQGADPASLRPVFAGLAQGTVISMMAGAADAAKLGEAINAFVSGNAKTLAIGIEAKTEPGLTMEDFMAAEQDPTSLLGKVNVSAEAK</sequence>
<organism evidence="2 3">
    <name type="scientific">Devosia sediminis</name>
    <dbReference type="NCBI Taxonomy" id="2798801"/>
    <lineage>
        <taxon>Bacteria</taxon>
        <taxon>Pseudomonadati</taxon>
        <taxon>Pseudomonadota</taxon>
        <taxon>Alphaproteobacteria</taxon>
        <taxon>Hyphomicrobiales</taxon>
        <taxon>Devosiaceae</taxon>
        <taxon>Devosia</taxon>
    </lineage>
</organism>
<accession>A0A934IRX4</accession>
<gene>
    <name evidence="2" type="ORF">JEQ47_04995</name>
</gene>
<evidence type="ECO:0000313" key="2">
    <source>
        <dbReference type="EMBL" id="MBJ3784071.1"/>
    </source>
</evidence>
<keyword evidence="3" id="KW-1185">Reference proteome</keyword>
<dbReference type="EMBL" id="JAEKMH010000001">
    <property type="protein sequence ID" value="MBJ3784071.1"/>
    <property type="molecule type" value="Genomic_DNA"/>
</dbReference>
<keyword evidence="1" id="KW-0732">Signal</keyword>
<name>A0A934IRX4_9HYPH</name>
<proteinExistence type="predicted"/>
<feature type="chain" id="PRO_5038080141" evidence="1">
    <location>
        <begin position="35"/>
        <end position="604"/>
    </location>
</feature>
<reference evidence="2" key="1">
    <citation type="submission" date="2020-12" db="EMBL/GenBank/DDBJ databases">
        <title>Devosia sp. MSA67 isolated from Mo River.</title>
        <authorList>
            <person name="Ma F."/>
            <person name="Zi Z."/>
        </authorList>
    </citation>
    <scope>NUCLEOTIDE SEQUENCE</scope>
    <source>
        <strain evidence="2">MSA67</strain>
    </source>
</reference>
<feature type="signal peptide" evidence="1">
    <location>
        <begin position="1"/>
        <end position="34"/>
    </location>
</feature>
<evidence type="ECO:0000256" key="1">
    <source>
        <dbReference type="SAM" id="SignalP"/>
    </source>
</evidence>
<evidence type="ECO:0000313" key="3">
    <source>
        <dbReference type="Proteomes" id="UP000602124"/>
    </source>
</evidence>
<dbReference type="RefSeq" id="WP_198875270.1">
    <property type="nucleotide sequence ID" value="NZ_JAEKMH010000001.1"/>
</dbReference>
<dbReference type="Proteomes" id="UP000602124">
    <property type="component" value="Unassembled WGS sequence"/>
</dbReference>
<dbReference type="AlphaFoldDB" id="A0A934IRX4"/>